<organism evidence="1 2">
    <name type="scientific">Arthrobacter hankyongi</name>
    <dbReference type="NCBI Taxonomy" id="2904801"/>
    <lineage>
        <taxon>Bacteria</taxon>
        <taxon>Bacillati</taxon>
        <taxon>Actinomycetota</taxon>
        <taxon>Actinomycetes</taxon>
        <taxon>Micrococcales</taxon>
        <taxon>Micrococcaceae</taxon>
        <taxon>Arthrobacter</taxon>
    </lineage>
</organism>
<dbReference type="RefSeq" id="WP_237820540.1">
    <property type="nucleotide sequence ID" value="NZ_JAKLTQ010000006.1"/>
</dbReference>
<dbReference type="EMBL" id="JAKLTQ010000006">
    <property type="protein sequence ID" value="MCG2622332.1"/>
    <property type="molecule type" value="Genomic_DNA"/>
</dbReference>
<keyword evidence="2" id="KW-1185">Reference proteome</keyword>
<comment type="caution">
    <text evidence="1">The sequence shown here is derived from an EMBL/GenBank/DDBJ whole genome shotgun (WGS) entry which is preliminary data.</text>
</comment>
<evidence type="ECO:0000313" key="2">
    <source>
        <dbReference type="Proteomes" id="UP001165368"/>
    </source>
</evidence>
<sequence>MESAPIGQSWDKLDPDIREWLINNPGTVILPRSVVNALNEVRGNSNGPGQLEVSAEDRDFLKEMAEARRRERTGGGA</sequence>
<reference evidence="1" key="1">
    <citation type="submission" date="2022-01" db="EMBL/GenBank/DDBJ databases">
        <authorList>
            <person name="Jo J.-H."/>
            <person name="Im W.-T."/>
        </authorList>
    </citation>
    <scope>NUCLEOTIDE SEQUENCE</scope>
    <source>
        <strain evidence="1">I2-34</strain>
    </source>
</reference>
<gene>
    <name evidence="1" type="ORF">LVY72_10425</name>
</gene>
<dbReference type="Proteomes" id="UP001165368">
    <property type="component" value="Unassembled WGS sequence"/>
</dbReference>
<protein>
    <submittedName>
        <fullName evidence="1">Uncharacterized protein</fullName>
    </submittedName>
</protein>
<evidence type="ECO:0000313" key="1">
    <source>
        <dbReference type="EMBL" id="MCG2622332.1"/>
    </source>
</evidence>
<proteinExistence type="predicted"/>
<accession>A0ABS9L6N7</accession>
<name>A0ABS9L6N7_9MICC</name>